<dbReference type="Pfam" id="PF02518">
    <property type="entry name" value="HATPase_c"/>
    <property type="match status" value="1"/>
</dbReference>
<evidence type="ECO:0000256" key="8">
    <source>
        <dbReference type="ARBA" id="ARBA00022842"/>
    </source>
</evidence>
<reference evidence="14" key="1">
    <citation type="submission" date="2017-09" db="EMBL/GenBank/DDBJ databases">
        <title>Depth-based differentiation of microbial function through sediment-hosted aquifers and enrichment of novel symbionts in the deep terrestrial subsurface.</title>
        <authorList>
            <person name="Probst A.J."/>
            <person name="Ladd B."/>
            <person name="Jarett J.K."/>
            <person name="Geller-Mcgrath D.E."/>
            <person name="Sieber C.M.K."/>
            <person name="Emerson J.B."/>
            <person name="Anantharaman K."/>
            <person name="Thomas B.C."/>
            <person name="Malmstrom R."/>
            <person name="Stieglmeier M."/>
            <person name="Klingl A."/>
            <person name="Woyke T."/>
            <person name="Ryan C.M."/>
            <person name="Banfield J.F."/>
        </authorList>
    </citation>
    <scope>NUCLEOTIDE SEQUENCE [LARGE SCALE GENOMIC DNA]</scope>
</reference>
<dbReference type="GO" id="GO:0006265">
    <property type="term" value="P:DNA topological change"/>
    <property type="evidence" value="ECO:0007669"/>
    <property type="project" value="InterPro"/>
</dbReference>
<dbReference type="InterPro" id="IPR006171">
    <property type="entry name" value="TOPRIM_dom"/>
</dbReference>
<dbReference type="InterPro" id="IPR014721">
    <property type="entry name" value="Ribsml_uS5_D2-typ_fold_subgr"/>
</dbReference>
<comment type="cofactor">
    <cofactor evidence="2">
        <name>Mg(2+)</name>
        <dbReference type="ChEBI" id="CHEBI:18420"/>
    </cofactor>
</comment>
<gene>
    <name evidence="13" type="ORF">COY16_00225</name>
</gene>
<dbReference type="FunFam" id="3.40.50.670:FF:000002">
    <property type="entry name" value="DNA gyrase subunit B"/>
    <property type="match status" value="1"/>
</dbReference>
<keyword evidence="11 13" id="KW-0413">Isomerase</keyword>
<keyword evidence="6" id="KW-0547">Nucleotide-binding</keyword>
<dbReference type="PANTHER" id="PTHR45866:SF1">
    <property type="entry name" value="DNA GYRASE SUBUNIT B, MITOCHONDRIAL"/>
    <property type="match status" value="1"/>
</dbReference>
<dbReference type="EC" id="5.6.2.2" evidence="4"/>
<dbReference type="InterPro" id="IPR013760">
    <property type="entry name" value="Topo_IIA-like_dom_sf"/>
</dbReference>
<dbReference type="SMART" id="SM00433">
    <property type="entry name" value="TOP2c"/>
    <property type="match status" value="1"/>
</dbReference>
<dbReference type="InterPro" id="IPR001241">
    <property type="entry name" value="Topo_IIA"/>
</dbReference>
<dbReference type="InterPro" id="IPR002288">
    <property type="entry name" value="DNA_gyrase_B_C"/>
</dbReference>
<evidence type="ECO:0000256" key="6">
    <source>
        <dbReference type="ARBA" id="ARBA00022741"/>
    </source>
</evidence>
<dbReference type="Gene3D" id="3.30.565.10">
    <property type="entry name" value="Histidine kinase-like ATPase, C-terminal domain"/>
    <property type="match status" value="1"/>
</dbReference>
<dbReference type="GO" id="GO:0005524">
    <property type="term" value="F:ATP binding"/>
    <property type="evidence" value="ECO:0007669"/>
    <property type="project" value="UniProtKB-KW"/>
</dbReference>
<dbReference type="CDD" id="cd00822">
    <property type="entry name" value="TopoII_Trans_DNA_gyrase"/>
    <property type="match status" value="1"/>
</dbReference>
<feature type="domain" description="Toprim" evidence="12">
    <location>
        <begin position="428"/>
        <end position="542"/>
    </location>
</feature>
<accession>A0A2M7U1W4</accession>
<evidence type="ECO:0000256" key="2">
    <source>
        <dbReference type="ARBA" id="ARBA00001946"/>
    </source>
</evidence>
<dbReference type="GO" id="GO:0003677">
    <property type="term" value="F:DNA binding"/>
    <property type="evidence" value="ECO:0007669"/>
    <property type="project" value="UniProtKB-KW"/>
</dbReference>
<dbReference type="InterPro" id="IPR000565">
    <property type="entry name" value="Topo_IIA_B"/>
</dbReference>
<dbReference type="PANTHER" id="PTHR45866">
    <property type="entry name" value="DNA GYRASE/TOPOISOMERASE SUBUNIT B"/>
    <property type="match status" value="1"/>
</dbReference>
<evidence type="ECO:0000256" key="3">
    <source>
        <dbReference type="ARBA" id="ARBA00010708"/>
    </source>
</evidence>
<dbReference type="CDD" id="cd16928">
    <property type="entry name" value="HATPase_GyrB-like"/>
    <property type="match status" value="1"/>
</dbReference>
<dbReference type="PRINTS" id="PR01159">
    <property type="entry name" value="DNAGYRASEB"/>
</dbReference>
<dbReference type="PROSITE" id="PS00177">
    <property type="entry name" value="TOPOISOMERASE_II"/>
    <property type="match status" value="1"/>
</dbReference>
<dbReference type="Pfam" id="PF00986">
    <property type="entry name" value="DNA_gyraseB_C"/>
    <property type="match status" value="1"/>
</dbReference>
<dbReference type="PRINTS" id="PR00418">
    <property type="entry name" value="TPI2FAMILY"/>
</dbReference>
<dbReference type="FunFam" id="3.30.565.10:FF:000002">
    <property type="entry name" value="DNA gyrase subunit B"/>
    <property type="match status" value="1"/>
</dbReference>
<dbReference type="EMBL" id="PFOB01000002">
    <property type="protein sequence ID" value="PIZ64092.1"/>
    <property type="molecule type" value="Genomic_DNA"/>
</dbReference>
<dbReference type="InterPro" id="IPR003594">
    <property type="entry name" value="HATPase_dom"/>
</dbReference>
<evidence type="ECO:0000256" key="1">
    <source>
        <dbReference type="ARBA" id="ARBA00000185"/>
    </source>
</evidence>
<dbReference type="InterPro" id="IPR018522">
    <property type="entry name" value="TopoIIA_CS"/>
</dbReference>
<comment type="catalytic activity">
    <reaction evidence="1">
        <text>ATP-dependent breakage, passage and rejoining of double-stranded DNA.</text>
        <dbReference type="EC" id="5.6.2.2"/>
    </reaction>
</comment>
<dbReference type="SMART" id="SM00387">
    <property type="entry name" value="HATPase_c"/>
    <property type="match status" value="1"/>
</dbReference>
<keyword evidence="5" id="KW-0479">Metal-binding</keyword>
<evidence type="ECO:0000256" key="4">
    <source>
        <dbReference type="ARBA" id="ARBA00012895"/>
    </source>
</evidence>
<dbReference type="Gene3D" id="3.30.230.10">
    <property type="match status" value="1"/>
</dbReference>
<sequence length="642" mass="71715">MTTKGQKNDYGADSITVLEGLDPVRKRPGMYIGTTSQPGVNHALNEIVDNGIDEALAGYASSIRIVIENNDYMTVFDDGRGIPIEIVDKYKKSALELVMTMLHAGGKFGQGAYKVSGGLHGVGASVVNALSEHLIAEVTREGKVYRQEYVRGIPKYDVKEVESSMLNNPFKTGTAISFKPDAEIFKETIEINYSKFKKQIKEKAYLIPNVMFHIENKKEIDKTAYYFEGGIRSLIRDMNKGKKTIHNPIYLKDADGDIEIEVAIQFNDSLIENVHTFVNVINTVEGGTHLTGFRSALTKSINTYASKILSEKDFKENFSGNDIKEGLSAVVYVKMSSNDLQFEGQTKSKLGNSEVQSVVQTKVNSYLDVYFEENPREGREIIAKILLAQRARFAAKAAKDAVLRKGALEGSALPGKLADCQEKDPAKSEIFIVEGDSAGGSAKAGRNRKNQAILPLFGKILNTERYRLDRVISSDKFKDLIVALGSGIGEQFELSKARYHKIIIMTDADIDGSHIKTLYLTFFFRHLTPLVENGLVYVAVPPLFKATKGKKKLYLYTDSDLEKFSAEHKEENWNIQRFKGLGEMNSEELWETTMNPDTRILKQITVEDNEEADETFTMLMGEEVPPRKKFITTHAKLADLDV</sequence>
<dbReference type="GO" id="GO:0046872">
    <property type="term" value="F:metal ion binding"/>
    <property type="evidence" value="ECO:0007669"/>
    <property type="project" value="UniProtKB-KW"/>
</dbReference>
<comment type="caution">
    <text evidence="13">The sequence shown here is derived from an EMBL/GenBank/DDBJ whole genome shotgun (WGS) entry which is preliminary data.</text>
</comment>
<dbReference type="SUPFAM" id="SSF54211">
    <property type="entry name" value="Ribosomal protein S5 domain 2-like"/>
    <property type="match status" value="1"/>
</dbReference>
<keyword evidence="7" id="KW-0067">ATP-binding</keyword>
<dbReference type="Proteomes" id="UP000228503">
    <property type="component" value="Unassembled WGS sequence"/>
</dbReference>
<dbReference type="AlphaFoldDB" id="A0A2M7U1W4"/>
<dbReference type="SUPFAM" id="SSF56719">
    <property type="entry name" value="Type II DNA topoisomerase"/>
    <property type="match status" value="1"/>
</dbReference>
<evidence type="ECO:0000256" key="10">
    <source>
        <dbReference type="ARBA" id="ARBA00023125"/>
    </source>
</evidence>
<evidence type="ECO:0000256" key="5">
    <source>
        <dbReference type="ARBA" id="ARBA00022723"/>
    </source>
</evidence>
<evidence type="ECO:0000256" key="11">
    <source>
        <dbReference type="ARBA" id="ARBA00023235"/>
    </source>
</evidence>
<evidence type="ECO:0000256" key="9">
    <source>
        <dbReference type="ARBA" id="ARBA00023029"/>
    </source>
</evidence>
<dbReference type="Gene3D" id="3.40.50.670">
    <property type="match status" value="1"/>
</dbReference>
<dbReference type="InterPro" id="IPR013759">
    <property type="entry name" value="Topo_IIA_B_C"/>
</dbReference>
<dbReference type="Pfam" id="PF00204">
    <property type="entry name" value="DNA_gyraseB"/>
    <property type="match status" value="1"/>
</dbReference>
<name>A0A2M7U1W4_9BACT</name>
<dbReference type="GO" id="GO:0003918">
    <property type="term" value="F:DNA topoisomerase type II (double strand cut, ATP-hydrolyzing) activity"/>
    <property type="evidence" value="ECO:0007669"/>
    <property type="project" value="UniProtKB-EC"/>
</dbReference>
<proteinExistence type="inferred from homology"/>
<dbReference type="Pfam" id="PF01751">
    <property type="entry name" value="Toprim"/>
    <property type="match status" value="1"/>
</dbReference>
<comment type="similarity">
    <text evidence="3">Belongs to the type II topoisomerase GyrB family.</text>
</comment>
<keyword evidence="9" id="KW-0799">Topoisomerase</keyword>
<dbReference type="InterPro" id="IPR036890">
    <property type="entry name" value="HATPase_C_sf"/>
</dbReference>
<evidence type="ECO:0000313" key="14">
    <source>
        <dbReference type="Proteomes" id="UP000228503"/>
    </source>
</evidence>
<protein>
    <recommendedName>
        <fullName evidence="4">DNA topoisomerase (ATP-hydrolyzing)</fullName>
        <ecNumber evidence="4">5.6.2.2</ecNumber>
    </recommendedName>
</protein>
<keyword evidence="10" id="KW-0238">DNA-binding</keyword>
<organism evidence="13 14">
    <name type="scientific">Candidatus Roizmanbacteria bacterium CG_4_10_14_0_2_um_filter_39_13</name>
    <dbReference type="NCBI Taxonomy" id="1974825"/>
    <lineage>
        <taxon>Bacteria</taxon>
        <taxon>Candidatus Roizmaniibacteriota</taxon>
    </lineage>
</organism>
<keyword evidence="8" id="KW-0460">Magnesium</keyword>
<dbReference type="InterPro" id="IPR020568">
    <property type="entry name" value="Ribosomal_Su5_D2-typ_SF"/>
</dbReference>
<dbReference type="InterPro" id="IPR013506">
    <property type="entry name" value="Topo_IIA_bsu_dom2"/>
</dbReference>
<dbReference type="NCBIfam" id="NF004189">
    <property type="entry name" value="PRK05644.1"/>
    <property type="match status" value="1"/>
</dbReference>
<dbReference type="PROSITE" id="PS50880">
    <property type="entry name" value="TOPRIM"/>
    <property type="match status" value="1"/>
</dbReference>
<evidence type="ECO:0000256" key="7">
    <source>
        <dbReference type="ARBA" id="ARBA00022840"/>
    </source>
</evidence>
<evidence type="ECO:0000259" key="12">
    <source>
        <dbReference type="PROSITE" id="PS50880"/>
    </source>
</evidence>
<dbReference type="SUPFAM" id="SSF55874">
    <property type="entry name" value="ATPase domain of HSP90 chaperone/DNA topoisomerase II/histidine kinase"/>
    <property type="match status" value="1"/>
</dbReference>
<evidence type="ECO:0000313" key="13">
    <source>
        <dbReference type="EMBL" id="PIZ64092.1"/>
    </source>
</evidence>